<dbReference type="Proteomes" id="UP000646365">
    <property type="component" value="Unassembled WGS sequence"/>
</dbReference>
<dbReference type="PANTHER" id="PTHR47237">
    <property type="entry name" value="SLL0310 PROTEIN"/>
    <property type="match status" value="1"/>
</dbReference>
<organism evidence="2 3">
    <name type="scientific">Aliidongia dinghuensis</name>
    <dbReference type="NCBI Taxonomy" id="1867774"/>
    <lineage>
        <taxon>Bacteria</taxon>
        <taxon>Pseudomonadati</taxon>
        <taxon>Pseudomonadota</taxon>
        <taxon>Alphaproteobacteria</taxon>
        <taxon>Rhodospirillales</taxon>
        <taxon>Dongiaceae</taxon>
        <taxon>Aliidongia</taxon>
    </lineage>
</organism>
<evidence type="ECO:0000259" key="1">
    <source>
        <dbReference type="PROSITE" id="PS51186"/>
    </source>
</evidence>
<keyword evidence="3" id="KW-1185">Reference proteome</keyword>
<accession>A0A8J2YTQ2</accession>
<proteinExistence type="predicted"/>
<dbReference type="EMBL" id="BMJQ01000006">
    <property type="protein sequence ID" value="GGF20489.1"/>
    <property type="molecule type" value="Genomic_DNA"/>
</dbReference>
<dbReference type="InterPro" id="IPR052729">
    <property type="entry name" value="Acyl/Acetyltrans_Enzymes"/>
</dbReference>
<dbReference type="GO" id="GO:0016747">
    <property type="term" value="F:acyltransferase activity, transferring groups other than amino-acyl groups"/>
    <property type="evidence" value="ECO:0007669"/>
    <property type="project" value="InterPro"/>
</dbReference>
<dbReference type="InterPro" id="IPR016181">
    <property type="entry name" value="Acyl_CoA_acyltransferase"/>
</dbReference>
<dbReference type="InterPro" id="IPR041496">
    <property type="entry name" value="YitH/HolE_GNAT"/>
</dbReference>
<comment type="caution">
    <text evidence="2">The sequence shown here is derived from an EMBL/GenBank/DDBJ whole genome shotgun (WGS) entry which is preliminary data.</text>
</comment>
<dbReference type="RefSeq" id="WP_229743718.1">
    <property type="nucleotide sequence ID" value="NZ_BMJQ01000006.1"/>
</dbReference>
<dbReference type="InterPro" id="IPR000182">
    <property type="entry name" value="GNAT_dom"/>
</dbReference>
<sequence>MRPSDSLNVDAFATRVDDIRDVELERLHALSISVGWPHRAEDWRFVLELGKGIVALDEIGRVIGSAMWFTHGADFATIGMVITLPRLQTNGTAQWLMQHALTELAGRDLRLNATRAARRLYRSLNFQPEKTVFQCQGTVRLTGDGLDTAVNGQVVPLERKDLPAVIASDAAAFGVQRDILAERLFEQSTGYGLFRDGVLAAFALCRPFGRGHVIGPVVAANDDDAIAVVRPHIAAHDGMFLRLDTHFSTGDFATLLSQSGLPVYDTVLTMSLGKRLADFVPSGPAPLVTYGLVSQTLG</sequence>
<name>A0A8J2YTQ2_9PROT</name>
<dbReference type="PROSITE" id="PS51186">
    <property type="entry name" value="GNAT"/>
    <property type="match status" value="1"/>
</dbReference>
<dbReference type="Pfam" id="PF18014">
    <property type="entry name" value="Acetyltransf_18"/>
    <property type="match status" value="1"/>
</dbReference>
<dbReference type="AlphaFoldDB" id="A0A8J2YTQ2"/>
<evidence type="ECO:0000313" key="2">
    <source>
        <dbReference type="EMBL" id="GGF20489.1"/>
    </source>
</evidence>
<dbReference type="Pfam" id="PF13508">
    <property type="entry name" value="Acetyltransf_7"/>
    <property type="match status" value="1"/>
</dbReference>
<feature type="domain" description="N-acetyltransferase" evidence="1">
    <location>
        <begin position="14"/>
        <end position="144"/>
    </location>
</feature>
<evidence type="ECO:0000313" key="3">
    <source>
        <dbReference type="Proteomes" id="UP000646365"/>
    </source>
</evidence>
<gene>
    <name evidence="2" type="ORF">GCM10011611_28150</name>
</gene>
<reference evidence="2" key="2">
    <citation type="submission" date="2020-09" db="EMBL/GenBank/DDBJ databases">
        <authorList>
            <person name="Sun Q."/>
            <person name="Zhou Y."/>
        </authorList>
    </citation>
    <scope>NUCLEOTIDE SEQUENCE</scope>
    <source>
        <strain evidence="2">CGMCC 1.15725</strain>
    </source>
</reference>
<dbReference type="Gene3D" id="3.40.630.90">
    <property type="match status" value="1"/>
</dbReference>
<dbReference type="PANTHER" id="PTHR47237:SF2">
    <property type="entry name" value="BLL4206 PROTEIN"/>
    <property type="match status" value="1"/>
</dbReference>
<reference evidence="2" key="1">
    <citation type="journal article" date="2014" name="Int. J. Syst. Evol. Microbiol.">
        <title>Complete genome sequence of Corynebacterium casei LMG S-19264T (=DSM 44701T), isolated from a smear-ripened cheese.</title>
        <authorList>
            <consortium name="US DOE Joint Genome Institute (JGI-PGF)"/>
            <person name="Walter F."/>
            <person name="Albersmeier A."/>
            <person name="Kalinowski J."/>
            <person name="Ruckert C."/>
        </authorList>
    </citation>
    <scope>NUCLEOTIDE SEQUENCE</scope>
    <source>
        <strain evidence="2">CGMCC 1.15725</strain>
    </source>
</reference>
<dbReference type="Gene3D" id="3.40.630.30">
    <property type="match status" value="1"/>
</dbReference>
<protein>
    <submittedName>
        <fullName evidence="2">N-acetyltransferase</fullName>
    </submittedName>
</protein>
<dbReference type="SUPFAM" id="SSF55729">
    <property type="entry name" value="Acyl-CoA N-acyltransferases (Nat)"/>
    <property type="match status" value="1"/>
</dbReference>